<protein>
    <submittedName>
        <fullName evidence="2">Uncharacterized protein</fullName>
    </submittedName>
</protein>
<dbReference type="AlphaFoldDB" id="A0A165WLS1"/>
<keyword evidence="3" id="KW-1185">Reference proteome</keyword>
<feature type="region of interest" description="Disordered" evidence="1">
    <location>
        <begin position="267"/>
        <end position="299"/>
    </location>
</feature>
<evidence type="ECO:0000313" key="2">
    <source>
        <dbReference type="EMBL" id="KZT31308.1"/>
    </source>
</evidence>
<evidence type="ECO:0000256" key="1">
    <source>
        <dbReference type="SAM" id="MobiDB-lite"/>
    </source>
</evidence>
<dbReference type="EMBL" id="KV428661">
    <property type="protein sequence ID" value="KZT31308.1"/>
    <property type="molecule type" value="Genomic_DNA"/>
</dbReference>
<proteinExistence type="predicted"/>
<dbReference type="Proteomes" id="UP000076798">
    <property type="component" value="Unassembled WGS sequence"/>
</dbReference>
<organism evidence="2 3">
    <name type="scientific">Sistotremastrum suecicum HHB10207 ss-3</name>
    <dbReference type="NCBI Taxonomy" id="1314776"/>
    <lineage>
        <taxon>Eukaryota</taxon>
        <taxon>Fungi</taxon>
        <taxon>Dikarya</taxon>
        <taxon>Basidiomycota</taxon>
        <taxon>Agaricomycotina</taxon>
        <taxon>Agaricomycetes</taxon>
        <taxon>Sistotremastrales</taxon>
        <taxon>Sistotremastraceae</taxon>
        <taxon>Sistotremastrum</taxon>
    </lineage>
</organism>
<accession>A0A165WLS1</accession>
<evidence type="ECO:0000313" key="3">
    <source>
        <dbReference type="Proteomes" id="UP000076798"/>
    </source>
</evidence>
<gene>
    <name evidence="2" type="ORF">SISSUDRAFT_1067871</name>
</gene>
<sequence length="381" mass="42884">MLRLRNAPSETKGEADEHVYLEDIDKDFFQKITEARRKRDKREAELAVEEKTTLPAGMDTLVVTHLAALDIVCDDLADPLLKYSTYPQDATFGPIRSRYPRTEGALECIVASMDLATYFEQHKVPEENQKRILELEAQHIYQSAEGQHVVNLARLRPAQVTEKFVTARRAKFICFKDESRVSGKTSYQSPTALHNLFIGIVDDVVGFTQGKNVTSQKNGRELCWRSLSVVPLRTNWHFVASAITHALDPEKSKLHFDAKNDGGVNFGTSPFGPSESAETSPSKISGGRSVPRKSASSSSSSWYHQSLSRMDQVPVYDFRKLENSAANFVDHLVDFPNYQRDLRVNDLVVICHTVSVWTKDEIASVQMTMNWIGLLHHAKSS</sequence>
<name>A0A165WLS1_9AGAM</name>
<reference evidence="2 3" key="1">
    <citation type="journal article" date="2016" name="Mol. Biol. Evol.">
        <title>Comparative Genomics of Early-Diverging Mushroom-Forming Fungi Provides Insights into the Origins of Lignocellulose Decay Capabilities.</title>
        <authorList>
            <person name="Nagy L.G."/>
            <person name="Riley R."/>
            <person name="Tritt A."/>
            <person name="Adam C."/>
            <person name="Daum C."/>
            <person name="Floudas D."/>
            <person name="Sun H."/>
            <person name="Yadav J.S."/>
            <person name="Pangilinan J."/>
            <person name="Larsson K.H."/>
            <person name="Matsuura K."/>
            <person name="Barry K."/>
            <person name="Labutti K."/>
            <person name="Kuo R."/>
            <person name="Ohm R.A."/>
            <person name="Bhattacharya S.S."/>
            <person name="Shirouzu T."/>
            <person name="Yoshinaga Y."/>
            <person name="Martin F.M."/>
            <person name="Grigoriev I.V."/>
            <person name="Hibbett D.S."/>
        </authorList>
    </citation>
    <scope>NUCLEOTIDE SEQUENCE [LARGE SCALE GENOMIC DNA]</scope>
    <source>
        <strain evidence="2 3">HHB10207 ss-3</strain>
    </source>
</reference>